<gene>
    <name evidence="2" type="ORF">ACFSKW_48765</name>
</gene>
<keyword evidence="3" id="KW-1185">Reference proteome</keyword>
<comment type="caution">
    <text evidence="2">The sequence shown here is derived from an EMBL/GenBank/DDBJ whole genome shotgun (WGS) entry which is preliminary data.</text>
</comment>
<evidence type="ECO:0000313" key="2">
    <source>
        <dbReference type="EMBL" id="MFD1939380.1"/>
    </source>
</evidence>
<accession>A0ABW4TBQ1</accession>
<organism evidence="2 3">
    <name type="scientific">Nonomuraea mangrovi</name>
    <dbReference type="NCBI Taxonomy" id="2316207"/>
    <lineage>
        <taxon>Bacteria</taxon>
        <taxon>Bacillati</taxon>
        <taxon>Actinomycetota</taxon>
        <taxon>Actinomycetes</taxon>
        <taxon>Streptosporangiales</taxon>
        <taxon>Streptosporangiaceae</taxon>
        <taxon>Nonomuraea</taxon>
    </lineage>
</organism>
<proteinExistence type="predicted"/>
<dbReference type="RefSeq" id="WP_379581606.1">
    <property type="nucleotide sequence ID" value="NZ_JBHUFV010000082.1"/>
</dbReference>
<evidence type="ECO:0000313" key="3">
    <source>
        <dbReference type="Proteomes" id="UP001597368"/>
    </source>
</evidence>
<sequence length="57" mass="6036">MSTRLVRQVRASMSRISAGNLRTIVNNPDAAASASCAHHDSSFSSIRRASPQTLHGG</sequence>
<protein>
    <submittedName>
        <fullName evidence="2">Uncharacterized protein</fullName>
    </submittedName>
</protein>
<evidence type="ECO:0000256" key="1">
    <source>
        <dbReference type="SAM" id="MobiDB-lite"/>
    </source>
</evidence>
<dbReference type="Proteomes" id="UP001597368">
    <property type="component" value="Unassembled WGS sequence"/>
</dbReference>
<dbReference type="EMBL" id="JBHUFV010000082">
    <property type="protein sequence ID" value="MFD1939380.1"/>
    <property type="molecule type" value="Genomic_DNA"/>
</dbReference>
<feature type="region of interest" description="Disordered" evidence="1">
    <location>
        <begin position="38"/>
        <end position="57"/>
    </location>
</feature>
<reference evidence="3" key="1">
    <citation type="journal article" date="2019" name="Int. J. Syst. Evol. Microbiol.">
        <title>The Global Catalogue of Microorganisms (GCM) 10K type strain sequencing project: providing services to taxonomists for standard genome sequencing and annotation.</title>
        <authorList>
            <consortium name="The Broad Institute Genomics Platform"/>
            <consortium name="The Broad Institute Genome Sequencing Center for Infectious Disease"/>
            <person name="Wu L."/>
            <person name="Ma J."/>
        </authorList>
    </citation>
    <scope>NUCLEOTIDE SEQUENCE [LARGE SCALE GENOMIC DNA]</scope>
    <source>
        <strain evidence="3">ICMP 6774ER</strain>
    </source>
</reference>
<name>A0ABW4TBQ1_9ACTN</name>